<keyword evidence="10" id="KW-1185">Reference proteome</keyword>
<gene>
    <name evidence="9" type="ORF">ACFPZN_39080</name>
</gene>
<proteinExistence type="predicted"/>
<evidence type="ECO:0000256" key="6">
    <source>
        <dbReference type="SAM" id="MobiDB-lite"/>
    </source>
</evidence>
<evidence type="ECO:0000313" key="9">
    <source>
        <dbReference type="EMBL" id="MFC5751655.1"/>
    </source>
</evidence>
<feature type="region of interest" description="Disordered" evidence="6">
    <location>
        <begin position="276"/>
        <end position="329"/>
    </location>
</feature>
<evidence type="ECO:0000256" key="4">
    <source>
        <dbReference type="ARBA" id="ARBA00022840"/>
    </source>
</evidence>
<dbReference type="RefSeq" id="WP_378287592.1">
    <property type="nucleotide sequence ID" value="NZ_JBHSON010000073.1"/>
</dbReference>
<dbReference type="PANTHER" id="PTHR43289:SF34">
    <property type="entry name" value="SERINE_THREONINE-PROTEIN KINASE YBDM-RELATED"/>
    <property type="match status" value="1"/>
</dbReference>
<feature type="transmembrane region" description="Helical" evidence="7">
    <location>
        <begin position="336"/>
        <end position="354"/>
    </location>
</feature>
<dbReference type="Pfam" id="PF00069">
    <property type="entry name" value="Pkinase"/>
    <property type="match status" value="1"/>
</dbReference>
<evidence type="ECO:0000256" key="2">
    <source>
        <dbReference type="ARBA" id="ARBA00022741"/>
    </source>
</evidence>
<dbReference type="CDD" id="cd14014">
    <property type="entry name" value="STKc_PknB_like"/>
    <property type="match status" value="1"/>
</dbReference>
<dbReference type="EMBL" id="JBHSON010000073">
    <property type="protein sequence ID" value="MFC5751655.1"/>
    <property type="molecule type" value="Genomic_DNA"/>
</dbReference>
<comment type="caution">
    <text evidence="9">The sequence shown here is derived from an EMBL/GenBank/DDBJ whole genome shotgun (WGS) entry which is preliminary data.</text>
</comment>
<evidence type="ECO:0000313" key="10">
    <source>
        <dbReference type="Proteomes" id="UP001596074"/>
    </source>
</evidence>
<protein>
    <submittedName>
        <fullName evidence="9">Serine/threonine-protein kinase</fullName>
        <ecNumber evidence="9">2.7.11.1</ecNumber>
    </submittedName>
</protein>
<evidence type="ECO:0000259" key="8">
    <source>
        <dbReference type="PROSITE" id="PS50011"/>
    </source>
</evidence>
<dbReference type="InterPro" id="IPR008271">
    <property type="entry name" value="Ser/Thr_kinase_AS"/>
</dbReference>
<dbReference type="SUPFAM" id="SSF56112">
    <property type="entry name" value="Protein kinase-like (PK-like)"/>
    <property type="match status" value="1"/>
</dbReference>
<feature type="compositionally biased region" description="Pro residues" evidence="6">
    <location>
        <begin position="290"/>
        <end position="324"/>
    </location>
</feature>
<evidence type="ECO:0000256" key="3">
    <source>
        <dbReference type="ARBA" id="ARBA00022777"/>
    </source>
</evidence>
<accession>A0ABW1ACY0</accession>
<dbReference type="InterPro" id="IPR011009">
    <property type="entry name" value="Kinase-like_dom_sf"/>
</dbReference>
<evidence type="ECO:0000256" key="7">
    <source>
        <dbReference type="SAM" id="Phobius"/>
    </source>
</evidence>
<keyword evidence="4 5" id="KW-0067">ATP-binding</keyword>
<feature type="binding site" evidence="5">
    <location>
        <position position="44"/>
    </location>
    <ligand>
        <name>ATP</name>
        <dbReference type="ChEBI" id="CHEBI:30616"/>
    </ligand>
</feature>
<dbReference type="GO" id="GO:0004674">
    <property type="term" value="F:protein serine/threonine kinase activity"/>
    <property type="evidence" value="ECO:0007669"/>
    <property type="project" value="UniProtKB-EC"/>
</dbReference>
<evidence type="ECO:0000256" key="1">
    <source>
        <dbReference type="ARBA" id="ARBA00022679"/>
    </source>
</evidence>
<dbReference type="Proteomes" id="UP001596074">
    <property type="component" value="Unassembled WGS sequence"/>
</dbReference>
<name>A0ABW1ACY0_9ACTN</name>
<keyword evidence="3 9" id="KW-0418">Kinase</keyword>
<dbReference type="SMART" id="SM00220">
    <property type="entry name" value="S_TKc"/>
    <property type="match status" value="1"/>
</dbReference>
<organism evidence="9 10">
    <name type="scientific">Actinomadura rugatobispora</name>
    <dbReference type="NCBI Taxonomy" id="1994"/>
    <lineage>
        <taxon>Bacteria</taxon>
        <taxon>Bacillati</taxon>
        <taxon>Actinomycetota</taxon>
        <taxon>Actinomycetes</taxon>
        <taxon>Streptosporangiales</taxon>
        <taxon>Thermomonosporaceae</taxon>
        <taxon>Actinomadura</taxon>
    </lineage>
</organism>
<dbReference type="InterPro" id="IPR017441">
    <property type="entry name" value="Protein_kinase_ATP_BS"/>
</dbReference>
<dbReference type="Gene3D" id="3.30.200.20">
    <property type="entry name" value="Phosphorylase Kinase, domain 1"/>
    <property type="match status" value="1"/>
</dbReference>
<dbReference type="EC" id="2.7.11.1" evidence="9"/>
<keyword evidence="2 5" id="KW-0547">Nucleotide-binding</keyword>
<dbReference type="PROSITE" id="PS00108">
    <property type="entry name" value="PROTEIN_KINASE_ST"/>
    <property type="match status" value="1"/>
</dbReference>
<keyword evidence="7" id="KW-0812">Transmembrane</keyword>
<keyword evidence="7" id="KW-1133">Transmembrane helix</keyword>
<reference evidence="10" key="1">
    <citation type="journal article" date="2019" name="Int. J. Syst. Evol. Microbiol.">
        <title>The Global Catalogue of Microorganisms (GCM) 10K type strain sequencing project: providing services to taxonomists for standard genome sequencing and annotation.</title>
        <authorList>
            <consortium name="The Broad Institute Genomics Platform"/>
            <consortium name="The Broad Institute Genome Sequencing Center for Infectious Disease"/>
            <person name="Wu L."/>
            <person name="Ma J."/>
        </authorList>
    </citation>
    <scope>NUCLEOTIDE SEQUENCE [LARGE SCALE GENOMIC DNA]</scope>
    <source>
        <strain evidence="10">KCTC 42087</strain>
    </source>
</reference>
<feature type="domain" description="Protein kinase" evidence="8">
    <location>
        <begin position="16"/>
        <end position="269"/>
    </location>
</feature>
<dbReference type="PROSITE" id="PS50011">
    <property type="entry name" value="PROTEIN_KINASE_DOM"/>
    <property type="match status" value="1"/>
</dbReference>
<dbReference type="PANTHER" id="PTHR43289">
    <property type="entry name" value="MITOGEN-ACTIVATED PROTEIN KINASE KINASE KINASE 20-RELATED"/>
    <property type="match status" value="1"/>
</dbReference>
<dbReference type="InterPro" id="IPR000719">
    <property type="entry name" value="Prot_kinase_dom"/>
</dbReference>
<evidence type="ECO:0000256" key="5">
    <source>
        <dbReference type="PROSITE-ProRule" id="PRU10141"/>
    </source>
</evidence>
<dbReference type="PROSITE" id="PS00107">
    <property type="entry name" value="PROTEIN_KINASE_ATP"/>
    <property type="match status" value="1"/>
</dbReference>
<dbReference type="Gene3D" id="1.10.510.10">
    <property type="entry name" value="Transferase(Phosphotransferase) domain 1"/>
    <property type="match status" value="1"/>
</dbReference>
<keyword evidence="1 9" id="KW-0808">Transferase</keyword>
<sequence>MREPPGPDDPETIGPYRVTARLGRGGMGTVYLGEADDAPPVAIKLINHEYAADAAFRARFRREVGAARRVRSHSTAPVLEASLDEDPLYVAIEYIDGPDLESAVAERGPLRGSSLEQFAVGVATALRAIHEAGLVHRDLKPSNVLLSPTGPRVIDFGISRAVDEATRITAHGQIVGTPAYIAPELIDGRPLTPAADVFSWGGVVAFAGTGRPPFDGRSLHEVLNKVGSHPPDLDGLDPLLRDVVERALNKRPELRPTVSELLTGFAASLGGETEAANPATRILPTVAGPSIPPGTRPPAPLSTRPPLPRPPVYPRPGGATPPPYAARRRRRSPLRVLTGLVVGVVAFVAVMYGLSFTPDIWRTIGDRVEAGQSARASASASPSPSVDKRFVGEWSGIVTEYRPNGKPRSKYEMRVEIRAGGGVGNTVGTTRYPGLGCSGGLKLETATPTRLKARERIIEGHSKCVSVPVQLTRRKDGALDYEVLTGAVHTKGRLTRQK</sequence>
<keyword evidence="7" id="KW-0472">Membrane</keyword>